<evidence type="ECO:0000256" key="1">
    <source>
        <dbReference type="ARBA" id="ARBA00001668"/>
    </source>
</evidence>
<evidence type="ECO:0000256" key="19">
    <source>
        <dbReference type="PROSITE-ProRule" id="PRU00391"/>
    </source>
</evidence>
<dbReference type="SMART" id="SM00898">
    <property type="entry name" value="Fapy_DNA_glyco"/>
    <property type="match status" value="1"/>
</dbReference>
<dbReference type="PROSITE" id="PS51066">
    <property type="entry name" value="ZF_FPG_2"/>
    <property type="match status" value="1"/>
</dbReference>
<comment type="caution">
    <text evidence="22">The sequence shown here is derived from an EMBL/GenBank/DDBJ whole genome shotgun (WGS) entry which is preliminary data.</text>
</comment>
<dbReference type="AlphaFoldDB" id="A0A2V5K8Z9"/>
<evidence type="ECO:0000256" key="16">
    <source>
        <dbReference type="ARBA" id="ARBA00023295"/>
    </source>
</evidence>
<reference evidence="22 23" key="1">
    <citation type="submission" date="2018-05" db="EMBL/GenBank/DDBJ databases">
        <title>Paenibacillus flagellatus sp. nov., isolated from selenium mineral soil.</title>
        <authorList>
            <person name="Dai X."/>
        </authorList>
    </citation>
    <scope>NUCLEOTIDE SEQUENCE [LARGE SCALE GENOMIC DNA]</scope>
    <source>
        <strain evidence="22 23">DXL2</strain>
    </source>
</reference>
<evidence type="ECO:0000259" key="20">
    <source>
        <dbReference type="PROSITE" id="PS51066"/>
    </source>
</evidence>
<dbReference type="Pfam" id="PF01149">
    <property type="entry name" value="Fapy_DNA_glyco"/>
    <property type="match status" value="1"/>
</dbReference>
<dbReference type="InterPro" id="IPR000214">
    <property type="entry name" value="Znf_DNA_glyclase/AP_lyase"/>
</dbReference>
<dbReference type="InterPro" id="IPR010979">
    <property type="entry name" value="Ribosomal_uS13-like_H2TH"/>
</dbReference>
<keyword evidence="11" id="KW-0862">Zinc</keyword>
<keyword evidence="22" id="KW-0540">Nuclease</keyword>
<dbReference type="SUPFAM" id="SSF81624">
    <property type="entry name" value="N-terminal domain of MutM-like DNA repair proteins"/>
    <property type="match status" value="1"/>
</dbReference>
<evidence type="ECO:0000256" key="12">
    <source>
        <dbReference type="ARBA" id="ARBA00023125"/>
    </source>
</evidence>
<dbReference type="EC" id="4.2.99.18" evidence="5"/>
<dbReference type="SMART" id="SM01232">
    <property type="entry name" value="H2TH"/>
    <property type="match status" value="1"/>
</dbReference>
<keyword evidence="15" id="KW-0511">Multifunctional enzyme</keyword>
<proteinExistence type="inferred from homology"/>
<dbReference type="EC" id="3.2.2.23" evidence="4"/>
<comment type="catalytic activity">
    <reaction evidence="18">
        <text>2'-deoxyribonucleotide-(2'-deoxyribose 5'-phosphate)-2'-deoxyribonucleotide-DNA = a 3'-end 2'-deoxyribonucleotide-(2,3-dehydro-2,3-deoxyribose 5'-phosphate)-DNA + a 5'-end 5'-phospho-2'-deoxyribonucleoside-DNA + H(+)</text>
        <dbReference type="Rhea" id="RHEA:66592"/>
        <dbReference type="Rhea" id="RHEA-COMP:13180"/>
        <dbReference type="Rhea" id="RHEA-COMP:16897"/>
        <dbReference type="Rhea" id="RHEA-COMP:17067"/>
        <dbReference type="ChEBI" id="CHEBI:15378"/>
        <dbReference type="ChEBI" id="CHEBI:136412"/>
        <dbReference type="ChEBI" id="CHEBI:157695"/>
        <dbReference type="ChEBI" id="CHEBI:167181"/>
        <dbReference type="EC" id="4.2.99.18"/>
    </reaction>
</comment>
<dbReference type="SUPFAM" id="SSF46946">
    <property type="entry name" value="S13-like H2TH domain"/>
    <property type="match status" value="1"/>
</dbReference>
<keyword evidence="13" id="KW-0234">DNA repair</keyword>
<dbReference type="Gene3D" id="3.20.190.10">
    <property type="entry name" value="MutM-like, N-terminal"/>
    <property type="match status" value="1"/>
</dbReference>
<keyword evidence="14" id="KW-0456">Lyase</keyword>
<keyword evidence="12" id="KW-0238">DNA-binding</keyword>
<organism evidence="22 23">
    <name type="scientific">Paenibacillus flagellatus</name>
    <dbReference type="NCBI Taxonomy" id="2211139"/>
    <lineage>
        <taxon>Bacteria</taxon>
        <taxon>Bacillati</taxon>
        <taxon>Bacillota</taxon>
        <taxon>Bacilli</taxon>
        <taxon>Bacillales</taxon>
        <taxon>Paenibacillaceae</taxon>
        <taxon>Paenibacillus</taxon>
    </lineage>
</organism>
<evidence type="ECO:0000256" key="7">
    <source>
        <dbReference type="ARBA" id="ARBA00022723"/>
    </source>
</evidence>
<dbReference type="OrthoDB" id="9800855at2"/>
<comment type="catalytic activity">
    <reaction evidence="1">
        <text>Hydrolysis of DNA containing ring-opened 7-methylguanine residues, releasing 2,6-diamino-4-hydroxy-5-(N-methyl)formamidopyrimidine.</text>
        <dbReference type="EC" id="3.2.2.23"/>
    </reaction>
</comment>
<protein>
    <recommendedName>
        <fullName evidence="6">Formamidopyrimidine-DNA glycosylase</fullName>
        <ecNumber evidence="4">3.2.2.23</ecNumber>
        <ecNumber evidence="5">4.2.99.18</ecNumber>
    </recommendedName>
    <alternativeName>
        <fullName evidence="17">DNA-(apurinic or apyrimidinic site) lyase MutM</fullName>
    </alternativeName>
</protein>
<evidence type="ECO:0000256" key="14">
    <source>
        <dbReference type="ARBA" id="ARBA00023239"/>
    </source>
</evidence>
<evidence type="ECO:0000256" key="4">
    <source>
        <dbReference type="ARBA" id="ARBA00012024"/>
    </source>
</evidence>
<dbReference type="PROSITE" id="PS51068">
    <property type="entry name" value="FPG_CAT"/>
    <property type="match status" value="1"/>
</dbReference>
<dbReference type="SUPFAM" id="SSF57716">
    <property type="entry name" value="Glucocorticoid receptor-like (DNA-binding domain)"/>
    <property type="match status" value="1"/>
</dbReference>
<accession>A0A2V5K8Z9</accession>
<dbReference type="InterPro" id="IPR012319">
    <property type="entry name" value="FPG_cat"/>
</dbReference>
<evidence type="ECO:0000256" key="9">
    <source>
        <dbReference type="ARBA" id="ARBA00022771"/>
    </source>
</evidence>
<dbReference type="Proteomes" id="UP000247476">
    <property type="component" value="Unassembled WGS sequence"/>
</dbReference>
<evidence type="ECO:0000256" key="5">
    <source>
        <dbReference type="ARBA" id="ARBA00012720"/>
    </source>
</evidence>
<evidence type="ECO:0000313" key="22">
    <source>
        <dbReference type="EMBL" id="PYI55888.1"/>
    </source>
</evidence>
<dbReference type="GO" id="GO:0008270">
    <property type="term" value="F:zinc ion binding"/>
    <property type="evidence" value="ECO:0007669"/>
    <property type="project" value="UniProtKB-KW"/>
</dbReference>
<evidence type="ECO:0000256" key="6">
    <source>
        <dbReference type="ARBA" id="ARBA00016240"/>
    </source>
</evidence>
<evidence type="ECO:0000256" key="3">
    <source>
        <dbReference type="ARBA" id="ARBA00009409"/>
    </source>
</evidence>
<keyword evidence="16" id="KW-0326">Glycosidase</keyword>
<comment type="cofactor">
    <cofactor evidence="2">
        <name>Zn(2+)</name>
        <dbReference type="ChEBI" id="CHEBI:29105"/>
    </cofactor>
</comment>
<sequence length="269" mass="30570">MPELPEMETYKTLLNQTVVRRPIEAVDIQREKSINVPPDEFVRRVRNRAITVVERRAKHLLFVLDSGDVLLLHLMLGGWMFYGTERDKPDRTTQVVLSFGERSLYFIGLRLGYLHVLTMQEAARKLAGLGPEPLEPSFTAERLRQLLGRKRTALKPTMTDQKTIAGIGNCYADEICFDARILPTRKIETLAPEEFAALHRSMNDVLRAAIRFGGYMENPLFPGDALTGGFDSRCAVYDRGGEPCVRCGRPIVQEELASRKVFYCVHCQR</sequence>
<dbReference type="GO" id="GO:0003684">
    <property type="term" value="F:damaged DNA binding"/>
    <property type="evidence" value="ECO:0007669"/>
    <property type="project" value="InterPro"/>
</dbReference>
<evidence type="ECO:0000256" key="17">
    <source>
        <dbReference type="ARBA" id="ARBA00030638"/>
    </source>
</evidence>
<keyword evidence="9 19" id="KW-0863">Zinc-finger</keyword>
<dbReference type="GO" id="GO:0034039">
    <property type="term" value="F:8-oxo-7,8-dihydroguanine DNA N-glycosylase activity"/>
    <property type="evidence" value="ECO:0007669"/>
    <property type="project" value="TreeGrafter"/>
</dbReference>
<dbReference type="InterPro" id="IPR035937">
    <property type="entry name" value="FPG_N"/>
</dbReference>
<keyword evidence="8" id="KW-0227">DNA damage</keyword>
<dbReference type="EMBL" id="QJVJ01000003">
    <property type="protein sequence ID" value="PYI55888.1"/>
    <property type="molecule type" value="Genomic_DNA"/>
</dbReference>
<gene>
    <name evidence="22" type="ORF">DLM86_09255</name>
</gene>
<dbReference type="Pfam" id="PF06827">
    <property type="entry name" value="zf-FPG_IleRS"/>
    <property type="match status" value="1"/>
</dbReference>
<dbReference type="PANTHER" id="PTHR22993">
    <property type="entry name" value="FORMAMIDOPYRIMIDINE-DNA GLYCOSYLASE"/>
    <property type="match status" value="1"/>
</dbReference>
<keyword evidence="22" id="KW-0255">Endonuclease</keyword>
<evidence type="ECO:0000256" key="13">
    <source>
        <dbReference type="ARBA" id="ARBA00023204"/>
    </source>
</evidence>
<name>A0A2V5K8Z9_9BACL</name>
<dbReference type="RefSeq" id="WP_110839688.1">
    <property type="nucleotide sequence ID" value="NZ_QJVJ01000003.1"/>
</dbReference>
<evidence type="ECO:0000256" key="18">
    <source>
        <dbReference type="ARBA" id="ARBA00044632"/>
    </source>
</evidence>
<dbReference type="FunFam" id="1.10.8.50:FF:000003">
    <property type="entry name" value="Formamidopyrimidine-DNA glycosylase"/>
    <property type="match status" value="1"/>
</dbReference>
<dbReference type="Pfam" id="PF06831">
    <property type="entry name" value="H2TH"/>
    <property type="match status" value="1"/>
</dbReference>
<dbReference type="GO" id="GO:0140078">
    <property type="term" value="F:class I DNA-(apurinic or apyrimidinic site) endonuclease activity"/>
    <property type="evidence" value="ECO:0007669"/>
    <property type="project" value="UniProtKB-EC"/>
</dbReference>
<dbReference type="InterPro" id="IPR015886">
    <property type="entry name" value="H2TH_FPG"/>
</dbReference>
<dbReference type="GO" id="GO:0006284">
    <property type="term" value="P:base-excision repair"/>
    <property type="evidence" value="ECO:0007669"/>
    <property type="project" value="InterPro"/>
</dbReference>
<dbReference type="Gene3D" id="1.10.8.50">
    <property type="match status" value="1"/>
</dbReference>
<keyword evidence="7" id="KW-0479">Metal-binding</keyword>
<evidence type="ECO:0000256" key="15">
    <source>
        <dbReference type="ARBA" id="ARBA00023268"/>
    </source>
</evidence>
<evidence type="ECO:0000259" key="21">
    <source>
        <dbReference type="PROSITE" id="PS51068"/>
    </source>
</evidence>
<evidence type="ECO:0000256" key="10">
    <source>
        <dbReference type="ARBA" id="ARBA00022801"/>
    </source>
</evidence>
<keyword evidence="23" id="KW-1185">Reference proteome</keyword>
<feature type="domain" description="FPG-type" evidence="20">
    <location>
        <begin position="235"/>
        <end position="269"/>
    </location>
</feature>
<evidence type="ECO:0000256" key="8">
    <source>
        <dbReference type="ARBA" id="ARBA00022763"/>
    </source>
</evidence>
<evidence type="ECO:0000256" key="2">
    <source>
        <dbReference type="ARBA" id="ARBA00001947"/>
    </source>
</evidence>
<dbReference type="PANTHER" id="PTHR22993:SF9">
    <property type="entry name" value="FORMAMIDOPYRIMIDINE-DNA GLYCOSYLASE"/>
    <property type="match status" value="1"/>
</dbReference>
<evidence type="ECO:0000313" key="23">
    <source>
        <dbReference type="Proteomes" id="UP000247476"/>
    </source>
</evidence>
<feature type="domain" description="Formamidopyrimidine-DNA glycosylase catalytic" evidence="21">
    <location>
        <begin position="2"/>
        <end position="112"/>
    </location>
</feature>
<keyword evidence="10" id="KW-0378">Hydrolase</keyword>
<comment type="similarity">
    <text evidence="3">Belongs to the FPG family.</text>
</comment>
<dbReference type="GO" id="GO:0003690">
    <property type="term" value="F:double-stranded DNA binding"/>
    <property type="evidence" value="ECO:0007669"/>
    <property type="project" value="UniProtKB-ARBA"/>
</dbReference>
<evidence type="ECO:0000256" key="11">
    <source>
        <dbReference type="ARBA" id="ARBA00022833"/>
    </source>
</evidence>
<dbReference type="InterPro" id="IPR010663">
    <property type="entry name" value="Znf_FPG/IleRS"/>
</dbReference>